<evidence type="ECO:0000313" key="7">
    <source>
        <dbReference type="WBParaSite" id="MCU_003941-RA"/>
    </source>
</evidence>
<dbReference type="GO" id="GO:0005179">
    <property type="term" value="F:hormone activity"/>
    <property type="evidence" value="ECO:0007669"/>
    <property type="project" value="InterPro"/>
</dbReference>
<dbReference type="OrthoDB" id="9972427at2759"/>
<evidence type="ECO:0000256" key="1">
    <source>
        <dbReference type="ARBA" id="ARBA00004613"/>
    </source>
</evidence>
<evidence type="ECO:0000313" key="6">
    <source>
        <dbReference type="Proteomes" id="UP000267029"/>
    </source>
</evidence>
<gene>
    <name evidence="5" type="ORF">MCOS_LOCUS7489</name>
</gene>
<proteinExistence type="inferred from homology"/>
<accession>A0A0R3UJ34</accession>
<dbReference type="InterPro" id="IPR001955">
    <property type="entry name" value="Pancreatic_hormone-like"/>
</dbReference>
<dbReference type="WBParaSite" id="MCU_003941-RA">
    <property type="protein sequence ID" value="MCU_003941-RA"/>
    <property type="gene ID" value="MCU_003941"/>
</dbReference>
<dbReference type="EMBL" id="UXSR01005372">
    <property type="protein sequence ID" value="VDD81486.1"/>
    <property type="molecule type" value="Genomic_DNA"/>
</dbReference>
<evidence type="ECO:0000256" key="4">
    <source>
        <dbReference type="SAM" id="Phobius"/>
    </source>
</evidence>
<dbReference type="AlphaFoldDB" id="A0A0R3UJ34"/>
<dbReference type="PROSITE" id="PS50276">
    <property type="entry name" value="PANCREATIC_HORMONE_2"/>
    <property type="match status" value="1"/>
</dbReference>
<keyword evidence="3" id="KW-0964">Secreted</keyword>
<keyword evidence="4" id="KW-1133">Transmembrane helix</keyword>
<keyword evidence="4" id="KW-0472">Membrane</keyword>
<sequence length="120" mass="13373">MLAHLTSPPYGYATLLVLLVATSTTSLRLDERRLARAAASLHRQMEQLQRAQVSPDWLEGGLISPDDNFDEAAVEKRSDETAGMAIPPEAVLNNPTALRNYLRQVNEYFALIGRPRQVEI</sequence>
<feature type="transmembrane region" description="Helical" evidence="4">
    <location>
        <begin position="12"/>
        <end position="29"/>
    </location>
</feature>
<evidence type="ECO:0000313" key="5">
    <source>
        <dbReference type="EMBL" id="VDD81486.1"/>
    </source>
</evidence>
<reference evidence="5 6" key="1">
    <citation type="submission" date="2018-10" db="EMBL/GenBank/DDBJ databases">
        <authorList>
            <consortium name="Pathogen Informatics"/>
        </authorList>
    </citation>
    <scope>NUCLEOTIDE SEQUENCE [LARGE SCALE GENOMIC DNA]</scope>
</reference>
<organism evidence="5 6">
    <name type="scientific">Mesocestoides corti</name>
    <name type="common">Flatworm</name>
    <dbReference type="NCBI Taxonomy" id="53468"/>
    <lineage>
        <taxon>Eukaryota</taxon>
        <taxon>Metazoa</taxon>
        <taxon>Spiralia</taxon>
        <taxon>Lophotrochozoa</taxon>
        <taxon>Platyhelminthes</taxon>
        <taxon>Cestoda</taxon>
        <taxon>Eucestoda</taxon>
        <taxon>Cyclophyllidea</taxon>
        <taxon>Mesocestoididae</taxon>
        <taxon>Mesocestoides</taxon>
    </lineage>
</organism>
<dbReference type="GO" id="GO:0005576">
    <property type="term" value="C:extracellular region"/>
    <property type="evidence" value="ECO:0007669"/>
    <property type="project" value="UniProtKB-SubCell"/>
</dbReference>
<protein>
    <submittedName>
        <fullName evidence="7">Neuropeptide F</fullName>
    </submittedName>
</protein>
<keyword evidence="4" id="KW-0812">Transmembrane</keyword>
<keyword evidence="6" id="KW-1185">Reference proteome</keyword>
<evidence type="ECO:0000256" key="3">
    <source>
        <dbReference type="ARBA" id="ARBA00022525"/>
    </source>
</evidence>
<comment type="subcellular location">
    <subcellularLocation>
        <location evidence="1">Secreted</location>
    </subcellularLocation>
</comment>
<reference evidence="7" key="2">
    <citation type="submission" date="2019-11" db="UniProtKB">
        <authorList>
            <consortium name="WormBaseParasite"/>
        </authorList>
    </citation>
    <scope>IDENTIFICATION</scope>
</reference>
<evidence type="ECO:0000256" key="2">
    <source>
        <dbReference type="ARBA" id="ARBA00010022"/>
    </source>
</evidence>
<dbReference type="Proteomes" id="UP000267029">
    <property type="component" value="Unassembled WGS sequence"/>
</dbReference>
<name>A0A0R3UJ34_MESCO</name>
<dbReference type="Pfam" id="PF00159">
    <property type="entry name" value="Hormone_3"/>
    <property type="match status" value="1"/>
</dbReference>
<comment type="similarity">
    <text evidence="2">Belongs to the NPY family.</text>
</comment>
<dbReference type="STRING" id="53468.A0A0R3UJ34"/>